<dbReference type="OrthoDB" id="3993678at2759"/>
<feature type="compositionally biased region" description="Polar residues" evidence="2">
    <location>
        <begin position="670"/>
        <end position="690"/>
    </location>
</feature>
<keyword evidence="4" id="KW-1185">Reference proteome</keyword>
<feature type="coiled-coil region" evidence="1">
    <location>
        <begin position="903"/>
        <end position="1044"/>
    </location>
</feature>
<feature type="region of interest" description="Disordered" evidence="2">
    <location>
        <begin position="721"/>
        <end position="781"/>
    </location>
</feature>
<gene>
    <name evidence="3" type="ORF">C7M61_002466</name>
</gene>
<feature type="compositionally biased region" description="Basic and acidic residues" evidence="2">
    <location>
        <begin position="511"/>
        <end position="520"/>
    </location>
</feature>
<feature type="region of interest" description="Disordered" evidence="2">
    <location>
        <begin position="276"/>
        <end position="353"/>
    </location>
</feature>
<dbReference type="VEuPathDB" id="FungiDB:C7M61_002466"/>
<feature type="region of interest" description="Disordered" evidence="2">
    <location>
        <begin position="499"/>
        <end position="550"/>
    </location>
</feature>
<keyword evidence="1" id="KW-0175">Coiled coil</keyword>
<organism evidence="3 4">
    <name type="scientific">Candidozyma pseudohaemuli</name>
    <dbReference type="NCBI Taxonomy" id="418784"/>
    <lineage>
        <taxon>Eukaryota</taxon>
        <taxon>Fungi</taxon>
        <taxon>Dikarya</taxon>
        <taxon>Ascomycota</taxon>
        <taxon>Saccharomycotina</taxon>
        <taxon>Pichiomycetes</taxon>
        <taxon>Metschnikowiaceae</taxon>
        <taxon>Candidozyma</taxon>
    </lineage>
</organism>
<feature type="compositionally biased region" description="Polar residues" evidence="2">
    <location>
        <begin position="566"/>
        <end position="583"/>
    </location>
</feature>
<accession>A0A2P7YRD7</accession>
<protein>
    <submittedName>
        <fullName evidence="3">Uncharacterized protein</fullName>
    </submittedName>
</protein>
<dbReference type="AlphaFoldDB" id="A0A2P7YRD7"/>
<feature type="compositionally biased region" description="Pro residues" evidence="2">
    <location>
        <begin position="285"/>
        <end position="301"/>
    </location>
</feature>
<proteinExistence type="predicted"/>
<evidence type="ECO:0000256" key="1">
    <source>
        <dbReference type="SAM" id="Coils"/>
    </source>
</evidence>
<feature type="compositionally biased region" description="Basic and acidic residues" evidence="2">
    <location>
        <begin position="1044"/>
        <end position="1056"/>
    </location>
</feature>
<feature type="compositionally biased region" description="Basic and acidic residues" evidence="2">
    <location>
        <begin position="610"/>
        <end position="631"/>
    </location>
</feature>
<feature type="region of interest" description="Disordered" evidence="2">
    <location>
        <begin position="566"/>
        <end position="692"/>
    </location>
</feature>
<evidence type="ECO:0000256" key="2">
    <source>
        <dbReference type="SAM" id="MobiDB-lite"/>
    </source>
</evidence>
<sequence length="1082" mass="120402">MEASTKKGQLRLQLLAGEQDINTLSGFAASGRLQGRNMPAHLPTTQGPYGHYQPQQSLSNHDLITPVNQRAQFDNASRKGLMALSMLMGRFFKKKEAFFDDDAGYDIGDVSGNTVTFNDIKHLRDNNSRYSILSRTADLTPIIPVLNAGGKQDSQNNIQYRKYMNHKKKMEMAQGARAMSLAGNNSMTLMTPDGRAMSMGMMSDPRAMSMGAAQGPMGRPMYPNQGPRAMSMRPGPGPRPPPGRQMPPNMRTNSLNSNVMLNLAPQGLLPQAIRSQSLTQGGGPFPSPRGPGPNGYHPPGPYAHNGHMPQGMHQGMHQGMPQGVGPPHGMQQGPPMGRPMGPNARYNGMSPHAAQSNESFMNVVKEEDEKEEAPETSQSLDPRLAEVDLNKLPEDEEDIVYKFENDATSPQVSRKSTVKKSNSMRVRKLDLFKKETQGSPETVFEDRDSPTFNMDTARDRTSKKLNFDLDDHEVSDFNRQSAQKFQALGSSASEPDVFTTASEFSPIKNAGKTDTEKVEDPSTISPTNNAEREAANDSVTTEAVTPNTQKRKVIKMKSLVANTAFNNFRSPSSNSQATFSLESNSKESSDFDHHDKNYPNSSKISIYSHDYSKADKGFSPEETARSAHLDDDTTFDQNSLNEEKPAVPPKPADSAPASSPTRVGSDVIFENQSGSESYHAQSSDYVSSNDTRSEDILARSGSSGFLSRSGSDMHMERHAQLGLAEDRRVPSSADSEIKEKRKSRNSSISSKSKNFIKRLSRSGSKSVDNESPLKHRSVSSISSIKDVAPTKRPLHFTKEELAIMTCNNDLQNELQLVASELASLIKRELALENQLRWRGGDQEHDNELTNKDLEYECREKSRQIALLQEKLNSERRLRFISEEHAILAEHGQTPSALKLDYEKNELYKQLLAKNDLVNQLQDKLDEAQRSNSERGDDNLLENYNELLRKNHELQSQLNNQSKGDHASSWYSSEDLSARRESLLDKDSDRAEIMSLRTQRDELREMITKLTSSQNVELKIANDKIKTLEFKLEKLSLINDKLSRRERSDLSSKETNGHKFSSGQGGKLQGLSIVTPKRNLFDE</sequence>
<feature type="compositionally biased region" description="Low complexity" evidence="2">
    <location>
        <begin position="306"/>
        <end position="342"/>
    </location>
</feature>
<feature type="compositionally biased region" description="Basic and acidic residues" evidence="2">
    <location>
        <begin position="721"/>
        <end position="739"/>
    </location>
</feature>
<comment type="caution">
    <text evidence="3">The sequence shown here is derived from an EMBL/GenBank/DDBJ whole genome shotgun (WGS) entry which is preliminary data.</text>
</comment>
<dbReference type="Proteomes" id="UP000241107">
    <property type="component" value="Unassembled WGS sequence"/>
</dbReference>
<name>A0A2P7YRD7_9ASCO</name>
<dbReference type="GeneID" id="36565855"/>
<evidence type="ECO:0000313" key="3">
    <source>
        <dbReference type="EMBL" id="PSK38533.1"/>
    </source>
</evidence>
<feature type="region of interest" description="Disordered" evidence="2">
    <location>
        <begin position="1044"/>
        <end position="1082"/>
    </location>
</feature>
<feature type="compositionally biased region" description="Pro residues" evidence="2">
    <location>
        <begin position="235"/>
        <end position="245"/>
    </location>
</feature>
<feature type="region of interest" description="Disordered" evidence="2">
    <location>
        <begin position="221"/>
        <end position="255"/>
    </location>
</feature>
<feature type="coiled-coil region" evidence="1">
    <location>
        <begin position="807"/>
        <end position="877"/>
    </location>
</feature>
<feature type="compositionally biased region" description="Polar residues" evidence="2">
    <location>
        <begin position="537"/>
        <end position="548"/>
    </location>
</feature>
<dbReference type="STRING" id="418784.A0A2P7YRD7"/>
<dbReference type="EMBL" id="PYFQ01000005">
    <property type="protein sequence ID" value="PSK38533.1"/>
    <property type="molecule type" value="Genomic_DNA"/>
</dbReference>
<feature type="region of interest" description="Disordered" evidence="2">
    <location>
        <begin position="437"/>
        <end position="456"/>
    </location>
</feature>
<dbReference type="RefSeq" id="XP_024713765.1">
    <property type="nucleotide sequence ID" value="XM_024857839.1"/>
</dbReference>
<reference evidence="3 4" key="1">
    <citation type="submission" date="2018-03" db="EMBL/GenBank/DDBJ databases">
        <title>Candida pseudohaemulonii genome assembly and annotation.</title>
        <authorList>
            <person name="Munoz J.F."/>
            <person name="Gade L.G."/>
            <person name="Chow N.A."/>
            <person name="Litvintseva A.P."/>
            <person name="Loparev V.N."/>
            <person name="Cuomo C.A."/>
        </authorList>
    </citation>
    <scope>NUCLEOTIDE SEQUENCE [LARGE SCALE GENOMIC DNA]</scope>
    <source>
        <strain evidence="3 4">B12108</strain>
    </source>
</reference>
<feature type="compositionally biased region" description="Basic and acidic residues" evidence="2">
    <location>
        <begin position="584"/>
        <end position="597"/>
    </location>
</feature>
<evidence type="ECO:0000313" key="4">
    <source>
        <dbReference type="Proteomes" id="UP000241107"/>
    </source>
</evidence>